<feature type="region of interest" description="Disordered" evidence="4">
    <location>
        <begin position="234"/>
        <end position="270"/>
    </location>
</feature>
<dbReference type="PANTHER" id="PTHR42749">
    <property type="entry name" value="CELL SHAPE-DETERMINING PROTEIN MREB"/>
    <property type="match status" value="1"/>
</dbReference>
<keyword evidence="5" id="KW-1133">Transmembrane helix</keyword>
<dbReference type="AlphaFoldDB" id="A0A8J3ZJC6"/>
<dbReference type="SUPFAM" id="SSF53067">
    <property type="entry name" value="Actin-like ATPase domain"/>
    <property type="match status" value="2"/>
</dbReference>
<feature type="transmembrane region" description="Helical" evidence="5">
    <location>
        <begin position="543"/>
        <end position="562"/>
    </location>
</feature>
<reference evidence="6" key="1">
    <citation type="submission" date="2021-01" db="EMBL/GenBank/DDBJ databases">
        <title>Whole genome shotgun sequence of Virgisporangium aurantiacum NBRC 16421.</title>
        <authorList>
            <person name="Komaki H."/>
            <person name="Tamura T."/>
        </authorList>
    </citation>
    <scope>NUCLEOTIDE SEQUENCE</scope>
    <source>
        <strain evidence="6">NBRC 16421</strain>
    </source>
</reference>
<name>A0A8J3ZJC6_9ACTN</name>
<accession>A0A8J3ZJC6</accession>
<comment type="caution">
    <text evidence="6">The sequence shown here is derived from an EMBL/GenBank/DDBJ whole genome shotgun (WGS) entry which is preliminary data.</text>
</comment>
<feature type="transmembrane region" description="Helical" evidence="5">
    <location>
        <begin position="582"/>
        <end position="600"/>
    </location>
</feature>
<feature type="transmembrane region" description="Helical" evidence="5">
    <location>
        <begin position="505"/>
        <end position="531"/>
    </location>
</feature>
<keyword evidence="5" id="KW-0812">Transmembrane</keyword>
<protein>
    <recommendedName>
        <fullName evidence="8">Hsp70 protein</fullName>
    </recommendedName>
</protein>
<evidence type="ECO:0000256" key="1">
    <source>
        <dbReference type="ARBA" id="ARBA00022741"/>
    </source>
</evidence>
<evidence type="ECO:0008006" key="8">
    <source>
        <dbReference type="Google" id="ProtNLM"/>
    </source>
</evidence>
<dbReference type="InterPro" id="IPR043129">
    <property type="entry name" value="ATPase_NBD"/>
</dbReference>
<dbReference type="EMBL" id="BOPG01000132">
    <property type="protein sequence ID" value="GIJ64846.1"/>
    <property type="molecule type" value="Genomic_DNA"/>
</dbReference>
<evidence type="ECO:0000256" key="5">
    <source>
        <dbReference type="SAM" id="Phobius"/>
    </source>
</evidence>
<evidence type="ECO:0000256" key="3">
    <source>
        <dbReference type="ARBA" id="ARBA00023186"/>
    </source>
</evidence>
<keyword evidence="5" id="KW-0472">Membrane</keyword>
<proteinExistence type="predicted"/>
<keyword evidence="3" id="KW-0143">Chaperone</keyword>
<dbReference type="InterPro" id="IPR013126">
    <property type="entry name" value="Hsp_70_fam"/>
</dbReference>
<evidence type="ECO:0000313" key="7">
    <source>
        <dbReference type="Proteomes" id="UP000612585"/>
    </source>
</evidence>
<feature type="transmembrane region" description="Helical" evidence="5">
    <location>
        <begin position="467"/>
        <end position="485"/>
    </location>
</feature>
<keyword evidence="7" id="KW-1185">Reference proteome</keyword>
<dbReference type="Gene3D" id="3.30.420.40">
    <property type="match status" value="3"/>
</dbReference>
<evidence type="ECO:0000256" key="2">
    <source>
        <dbReference type="ARBA" id="ARBA00022840"/>
    </source>
</evidence>
<dbReference type="Proteomes" id="UP000612585">
    <property type="component" value="Unassembled WGS sequence"/>
</dbReference>
<dbReference type="GO" id="GO:0140662">
    <property type="term" value="F:ATP-dependent protein folding chaperone"/>
    <property type="evidence" value="ECO:0007669"/>
    <property type="project" value="InterPro"/>
</dbReference>
<feature type="transmembrane region" description="Helical" evidence="5">
    <location>
        <begin position="607"/>
        <end position="627"/>
    </location>
</feature>
<keyword evidence="1" id="KW-0547">Nucleotide-binding</keyword>
<keyword evidence="2" id="KW-0067">ATP-binding</keyword>
<feature type="transmembrane region" description="Helical" evidence="5">
    <location>
        <begin position="427"/>
        <end position="446"/>
    </location>
</feature>
<organism evidence="6 7">
    <name type="scientific">Virgisporangium aurantiacum</name>
    <dbReference type="NCBI Taxonomy" id="175570"/>
    <lineage>
        <taxon>Bacteria</taxon>
        <taxon>Bacillati</taxon>
        <taxon>Actinomycetota</taxon>
        <taxon>Actinomycetes</taxon>
        <taxon>Micromonosporales</taxon>
        <taxon>Micromonosporaceae</taxon>
        <taxon>Virgisporangium</taxon>
    </lineage>
</organism>
<dbReference type="Gene3D" id="3.90.640.10">
    <property type="entry name" value="Actin, Chain A, domain 4"/>
    <property type="match status" value="2"/>
</dbReference>
<evidence type="ECO:0000256" key="4">
    <source>
        <dbReference type="SAM" id="MobiDB-lite"/>
    </source>
</evidence>
<evidence type="ECO:0000313" key="6">
    <source>
        <dbReference type="EMBL" id="GIJ64846.1"/>
    </source>
</evidence>
<gene>
    <name evidence="6" type="ORF">Vau01_123620</name>
</gene>
<sequence length="693" mass="71412">MDASNGVGWARVCIDLGSARTVAVVFRSDGSWQPLRFDGEPYLPSGVFRSDTGRVLTGAQAIAAAMTEPDHYLADPAGQIRAQAVGLGGDPVAGVVLVGAVFRRVLDQTEYVCGGPVPEVVVVVPPGWGPPRRQLLEEAAQYAGVRRPIMVPAAVAVAAHTDGLDLPVARWVAVCDLGARAVVTVVRRNVSGFDVIAELDADAGGDRIDDALATYLAVHHPPAHPTASHPLVAHSAAAGPGPATARQDADPASAPVTEPGTRPAGPAGPVRRPMVERLMLRTAKEAATSAPGVVVPGVNGGPAAMLTAAHVHAAAAPVIDTAVKAVRQAVEAAEVTAETGCGLLLVGGTARIPGLAEDFAAGTGLPTRVLPQPELATALAALRAASNPDTPITPLRRDRPALGSVTFGPGRAQPGLARPGLPPWSQLLAPLVPAVASVLLAVYATLAGEGGDRYPGHTYLAMNTGQVAMAAVLAVVAGAAAGAHFGPALQPVRLPARRPPAGLPVTAGILAATGLGLATGAFYAVAIAAYYQWPYHAQLLRWTLIPAIPLAAIIAVAAWLVYRGVPEPGIGWGPAMTIPHPPIILATVGMCTMTWAYHHVHPGDIHWRYLLIARCGALLIGLATAYVLADRHLTQTIAAVPLGIITAALADYRTTGILAGIWITAVACCWIRRTWQIGTYGIPTDNNHARPGR</sequence>
<dbReference type="Pfam" id="PF00012">
    <property type="entry name" value="HSP70"/>
    <property type="match status" value="1"/>
</dbReference>
<feature type="compositionally biased region" description="Low complexity" evidence="4">
    <location>
        <begin position="259"/>
        <end position="270"/>
    </location>
</feature>
<dbReference type="GO" id="GO:0005524">
    <property type="term" value="F:ATP binding"/>
    <property type="evidence" value="ECO:0007669"/>
    <property type="project" value="UniProtKB-KW"/>
</dbReference>
<dbReference type="PANTHER" id="PTHR42749:SF1">
    <property type="entry name" value="CELL SHAPE-DETERMINING PROTEIN MREB"/>
    <property type="match status" value="1"/>
</dbReference>
<feature type="transmembrane region" description="Helical" evidence="5">
    <location>
        <begin position="657"/>
        <end position="675"/>
    </location>
</feature>